<protein>
    <submittedName>
        <fullName evidence="3">YHYH protein</fullName>
    </submittedName>
</protein>
<name>A0ABU9SYX6_9ALTE</name>
<dbReference type="Pfam" id="PF14240">
    <property type="entry name" value="YHYH"/>
    <property type="match status" value="1"/>
</dbReference>
<accession>A0ABU9SYX6</accession>
<dbReference type="InterPro" id="IPR025924">
    <property type="entry name" value="YHYH_dom"/>
</dbReference>
<proteinExistence type="predicted"/>
<keyword evidence="1" id="KW-0732">Signal</keyword>
<reference evidence="3 4" key="1">
    <citation type="submission" date="2024-03" db="EMBL/GenBank/DDBJ databases">
        <title>Community enrichment and isolation of bacterial strains for fucoidan degradation.</title>
        <authorList>
            <person name="Sichert A."/>
        </authorList>
    </citation>
    <scope>NUCLEOTIDE SEQUENCE [LARGE SCALE GENOMIC DNA]</scope>
    <source>
        <strain evidence="3 4">AS12</strain>
    </source>
</reference>
<dbReference type="Pfam" id="PF22352">
    <property type="entry name" value="K319L-like_PKD"/>
    <property type="match status" value="1"/>
</dbReference>
<evidence type="ECO:0000313" key="3">
    <source>
        <dbReference type="EMBL" id="MEM5499075.1"/>
    </source>
</evidence>
<organism evidence="3 4">
    <name type="scientific">Paraglaciecola mesophila</name>
    <dbReference type="NCBI Taxonomy" id="197222"/>
    <lineage>
        <taxon>Bacteria</taxon>
        <taxon>Pseudomonadati</taxon>
        <taxon>Pseudomonadota</taxon>
        <taxon>Gammaproteobacteria</taxon>
        <taxon>Alteromonadales</taxon>
        <taxon>Alteromonadaceae</taxon>
        <taxon>Paraglaciecola</taxon>
    </lineage>
</organism>
<dbReference type="Proteomes" id="UP001461163">
    <property type="component" value="Unassembled WGS sequence"/>
</dbReference>
<dbReference type="Gene3D" id="2.60.40.10">
    <property type="entry name" value="Immunoglobulins"/>
    <property type="match status" value="1"/>
</dbReference>
<evidence type="ECO:0000259" key="2">
    <source>
        <dbReference type="Pfam" id="PF14240"/>
    </source>
</evidence>
<evidence type="ECO:0000256" key="1">
    <source>
        <dbReference type="SAM" id="SignalP"/>
    </source>
</evidence>
<feature type="domain" description="YHYH" evidence="2">
    <location>
        <begin position="273"/>
        <end position="395"/>
    </location>
</feature>
<dbReference type="InterPro" id="IPR013783">
    <property type="entry name" value="Ig-like_fold"/>
</dbReference>
<keyword evidence="4" id="KW-1185">Reference proteome</keyword>
<feature type="chain" id="PRO_5045689340" evidence="1">
    <location>
        <begin position="27"/>
        <end position="528"/>
    </location>
</feature>
<feature type="signal peptide" evidence="1">
    <location>
        <begin position="1"/>
        <end position="26"/>
    </location>
</feature>
<dbReference type="EMBL" id="JBBMQS010000011">
    <property type="protein sequence ID" value="MEM5499075.1"/>
    <property type="molecule type" value="Genomic_DNA"/>
</dbReference>
<evidence type="ECO:0000313" key="4">
    <source>
        <dbReference type="Proteomes" id="UP001461163"/>
    </source>
</evidence>
<dbReference type="RefSeq" id="WP_342882361.1">
    <property type="nucleotide sequence ID" value="NZ_JBBMQS010000011.1"/>
</dbReference>
<sequence length="528" mass="56294">MAKKRFTAINTWTSVLLLCVFLNGCGADSSTSEDSATDETVNTSPVVEAGEAQTVVAGDSVTLSANISDDDTNYDINWSQLTGTNVTLSDTNSANTSFTAPTVTNQETLQFQVSVDDGVNDAVTDTVSVTVSAGNDDSEDDYGGENESVWIINTSGEVSSRILDSTTGVGVLVNVQSVSDETIDDTDYTLVTSQGIPKYDVTMTQDIIDSINNRPKASSDLVTGQTTASVGDVVEFGEDVGYVSTGQNCASNAGYGYWPPGPACPTEDEREVYFPKNPQATTQECENGLGKVGLFVNGSSVYNWGDGMSYNSDGSWLNLAPVAEQYDVDICGGHSANGDYHHHFYTSCLADLVGDTGDQHSPIYGYAADGYPIYGPWEEDGQLAVSAWEVRDYTSSSATGCSDNARSCTLIDQFDASLGTEVATQGPEFDDVVTTLSGNELVADNGYYYEDYFWNSTLTEQGGVYLDQYNGHTDSIRGYHYHITITQENGSYIPAFPYIIGTRFAGQLQDNSVASCSTGATMGPPPGA</sequence>
<comment type="caution">
    <text evidence="3">The sequence shown here is derived from an EMBL/GenBank/DDBJ whole genome shotgun (WGS) entry which is preliminary data.</text>
</comment>
<gene>
    <name evidence="3" type="ORF">WNY77_16815</name>
</gene>